<feature type="region of interest" description="Disordered" evidence="12">
    <location>
        <begin position="1118"/>
        <end position="1157"/>
    </location>
</feature>
<dbReference type="Pfam" id="PF15247">
    <property type="entry name" value="SLBP_RNA_bind"/>
    <property type="match status" value="1"/>
</dbReference>
<dbReference type="InterPro" id="IPR029344">
    <property type="entry name" value="SLBP_RNA_bind"/>
</dbReference>
<comment type="subunit">
    <text evidence="11">Component of the mitochondrial contact site and cristae organizing system (MICOS) complex.</text>
</comment>
<evidence type="ECO:0000256" key="2">
    <source>
        <dbReference type="ARBA" id="ARBA00010211"/>
    </source>
</evidence>
<feature type="compositionally biased region" description="Basic and acidic residues" evidence="12">
    <location>
        <begin position="1185"/>
        <end position="1195"/>
    </location>
</feature>
<feature type="domain" description="Histone RNA hairpin-binding protein RNA-binding" evidence="14">
    <location>
        <begin position="1192"/>
        <end position="1259"/>
    </location>
</feature>
<dbReference type="GO" id="GO:0061617">
    <property type="term" value="C:MICOS complex"/>
    <property type="evidence" value="ECO:0007669"/>
    <property type="project" value="TreeGrafter"/>
</dbReference>
<keyword evidence="5" id="KW-0479">Metal-binding</keyword>
<dbReference type="GO" id="GO:0006107">
    <property type="term" value="P:oxaloacetate metabolic process"/>
    <property type="evidence" value="ECO:0007669"/>
    <property type="project" value="UniProtKB-ARBA"/>
</dbReference>
<evidence type="ECO:0000259" key="13">
    <source>
        <dbReference type="Pfam" id="PF01557"/>
    </source>
</evidence>
<gene>
    <name evidence="15" type="ORF">D910_10076</name>
</gene>
<keyword evidence="10" id="KW-0472">Membrane</keyword>
<dbReference type="GO" id="GO:0050163">
    <property type="term" value="F:oxaloacetate tautomerase activity"/>
    <property type="evidence" value="ECO:0007669"/>
    <property type="project" value="UniProtKB-ARBA"/>
</dbReference>
<evidence type="ECO:0000259" key="14">
    <source>
        <dbReference type="Pfam" id="PF15247"/>
    </source>
</evidence>
<dbReference type="GO" id="GO:0046872">
    <property type="term" value="F:metal ion binding"/>
    <property type="evidence" value="ECO:0007669"/>
    <property type="project" value="UniProtKB-KW"/>
</dbReference>
<evidence type="ECO:0000256" key="10">
    <source>
        <dbReference type="ARBA" id="ARBA00023136"/>
    </source>
</evidence>
<evidence type="ECO:0000256" key="1">
    <source>
        <dbReference type="ARBA" id="ARBA00006151"/>
    </source>
</evidence>
<evidence type="ECO:0000256" key="11">
    <source>
        <dbReference type="RuleBase" id="RU363000"/>
    </source>
</evidence>
<feature type="domain" description="Fumarylacetoacetase-like C-terminal" evidence="13">
    <location>
        <begin position="764"/>
        <end position="964"/>
    </location>
</feature>
<reference evidence="15 16" key="1">
    <citation type="journal article" date="2013" name="Genome Biol.">
        <title>Draft genome of the mountain pine beetle, Dendroctonus ponderosae Hopkins, a major forest pest.</title>
        <authorList>
            <person name="Keeling C.I."/>
            <person name="Yuen M.M."/>
            <person name="Liao N.Y."/>
            <person name="Docking T.R."/>
            <person name="Chan S.K."/>
            <person name="Taylor G.A."/>
            <person name="Palmquist D.L."/>
            <person name="Jackman S.D."/>
            <person name="Nguyen A."/>
            <person name="Li M."/>
            <person name="Henderson H."/>
            <person name="Janes J.K."/>
            <person name="Zhao Y."/>
            <person name="Pandoh P."/>
            <person name="Moore R."/>
            <person name="Sperling F.A."/>
            <person name="Huber D.P."/>
            <person name="Birol I."/>
            <person name="Jones S.J."/>
            <person name="Bohlmann J."/>
        </authorList>
    </citation>
    <scope>NUCLEOTIDE SEQUENCE</scope>
</reference>
<dbReference type="PANTHER" id="PTHR15415:SF7">
    <property type="entry name" value="MICOS COMPLEX SUBUNIT MIC60"/>
    <property type="match status" value="1"/>
</dbReference>
<evidence type="ECO:0000313" key="15">
    <source>
        <dbReference type="EMBL" id="ERL92767.1"/>
    </source>
</evidence>
<dbReference type="PANTHER" id="PTHR15415">
    <property type="entry name" value="MITOFILIN"/>
    <property type="match status" value="1"/>
</dbReference>
<accession>U4UIB3</accession>
<dbReference type="GO" id="GO:0042407">
    <property type="term" value="P:cristae formation"/>
    <property type="evidence" value="ECO:0007669"/>
    <property type="project" value="TreeGrafter"/>
</dbReference>
<dbReference type="FunFam" id="1.10.8.1120:FF:000001">
    <property type="entry name" value="Histone RNA hairpin-binding protein-like"/>
    <property type="match status" value="1"/>
</dbReference>
<dbReference type="AlphaFoldDB" id="U4UIB3"/>
<dbReference type="OrthoDB" id="411064at2759"/>
<proteinExistence type="inferred from homology"/>
<feature type="region of interest" description="Disordered" evidence="12">
    <location>
        <begin position="119"/>
        <end position="156"/>
    </location>
</feature>
<evidence type="ECO:0000256" key="5">
    <source>
        <dbReference type="ARBA" id="ARBA00022723"/>
    </source>
</evidence>
<feature type="compositionally biased region" description="Basic and acidic residues" evidence="12">
    <location>
        <begin position="1118"/>
        <end position="1128"/>
    </location>
</feature>
<feature type="compositionally biased region" description="Basic residues" evidence="12">
    <location>
        <begin position="1130"/>
        <end position="1146"/>
    </location>
</feature>
<evidence type="ECO:0000256" key="12">
    <source>
        <dbReference type="SAM" id="MobiDB-lite"/>
    </source>
</evidence>
<dbReference type="STRING" id="77166.U4UIB3"/>
<dbReference type="GO" id="GO:0005634">
    <property type="term" value="C:nucleus"/>
    <property type="evidence" value="ECO:0007669"/>
    <property type="project" value="UniProtKB-ARBA"/>
</dbReference>
<feature type="region of interest" description="Disordered" evidence="12">
    <location>
        <begin position="1173"/>
        <end position="1195"/>
    </location>
</feature>
<keyword evidence="4 11" id="KW-0812">Transmembrane</keyword>
<dbReference type="Pfam" id="PF01557">
    <property type="entry name" value="FAA_hydrolase"/>
    <property type="match status" value="1"/>
</dbReference>
<dbReference type="InterPro" id="IPR038294">
    <property type="entry name" value="SLBP_RNA_bind_sf"/>
</dbReference>
<comment type="similarity">
    <text evidence="2">Belongs to the FAH family.</text>
</comment>
<sequence length="1264" mass="143176">MLMLRVLGRLLNKGATWQQTHLSPKSAKERAGNWGRWRKVPFYYRQGLGKAYIPKVNSVDYLGAITLAGGATLAYAKYDADFRKTLTTYLPFTEPVLDSVDSLSPAALYESTKKSILSSFSGGDDTKQLPGNQDPIPEPKEYKAGAPKPQLGPTNTKSLADLEQKICKSAEDAVNAYNKAVHVLLSYNRDIEYIIDEAVNEIKPEIWDSIRDKTRQKNECIRRAQEKADEATKDVNRLKELISSPDFDAPDNTKVIIRNNISKVQDDVETAKRALASELKHGNVTEKYWDKVEKARKNFSEELEILFPNVDISKKRLSVDHEDLDLFILHVYANVLFYQKELAKMETMLQSRVDHAVEEAKRGGLEPLTVAQICEAVEQEKRRLTACFQQQVLKLRKEAEQELCQQLKRQSQAFNDHLAEAIKMREIEIERLLSRKFDELLEEERCRFKMQISAMVGRLRGLDEGIKARNDADASSKQAQVLWSACQSLLRAIRTGCPGIAWKDQIRPLEPEINAVVRSAAPNDELVSVVINGIPKEAKERGVFPEDALRERFFKVEKVARTVDLVPSEGAPLPVHVLSYIQSLLLIKSPSPIPQAELNDEKADFSQLNTNEILQRARYWLDRGDFAQALKYMNLLKGAPRCVARQWMNETRILLETQQAATTLMAHAASSGLIRFSLTSKSNMRYVQYKNKNGGNQYLGAQLSIGGDIVDISSVDSSIPNNLVEFLKLGQSTYEKARRIIADSKSITPIADAIFLPPVTNGDKVVCVGLNYKGHCDEQKLAYPKEPMFFSKFSSVVVGPFDNVIIPPITNQVDWEVELAVVIGRQAKAIRPDQVQDHIFGYTVAQDISARDWQKSRNNGQFLLGKSMDTFCPLGPAVVTRSKVDPSDLAIKSWVNGVLKQSGNTSELIFKIDFLVSYLSQIVTLYPGDIILTGTPAGVGVHRNPQEFLKPGDVLESEIEGIGMAYVRKLSMNAVLKDARIFDDEAWEADGITPRKKTNTKNEQCDPASNSTPITANHKTQVKCEPEDVDDIFEEKPHLMCNVKSEKRDESLEEGELEDTICETDQMDHELLKRQRLKSETSPVPVKLESDAAVDRMFDDSPYNNKLFESWKIKERTPVKNENDESGSKRSFKSAKRTMFTRKSPYKKMESDTSEKRISVKTRLGPIVDADEMETKRTKKGNTKPRKDMESDPEVLARREKQIQYGKNTIGYENYLQMVPRNQRKVDDPKTPPKYEKYSRRGWEGLIKQWRIKLHKFDPKDETP</sequence>
<feature type="compositionally biased region" description="Basic and acidic residues" evidence="12">
    <location>
        <begin position="1147"/>
        <end position="1157"/>
    </location>
</feature>
<comment type="subcellular location">
    <subcellularLocation>
        <location evidence="11">Mitochondrion inner membrane</location>
        <topology evidence="11">Single-pass membrane protein</topology>
    </subcellularLocation>
</comment>
<evidence type="ECO:0000256" key="7">
    <source>
        <dbReference type="ARBA" id="ARBA00022884"/>
    </source>
</evidence>
<evidence type="ECO:0000256" key="4">
    <source>
        <dbReference type="ARBA" id="ARBA00022692"/>
    </source>
</evidence>
<dbReference type="Proteomes" id="UP000030742">
    <property type="component" value="Unassembled WGS sequence"/>
</dbReference>
<name>U4UIB3_DENPD</name>
<protein>
    <recommendedName>
        <fullName evidence="11">MICOS complex subunit MIC60</fullName>
    </recommendedName>
    <alternativeName>
        <fullName evidence="11">Mitofilin</fullName>
    </alternativeName>
</protein>
<evidence type="ECO:0000256" key="6">
    <source>
        <dbReference type="ARBA" id="ARBA00022792"/>
    </source>
</evidence>
<dbReference type="InterPro" id="IPR036663">
    <property type="entry name" value="Fumarylacetoacetase_C_sf"/>
</dbReference>
<keyword evidence="8" id="KW-1133">Transmembrane helix</keyword>
<keyword evidence="6 11" id="KW-0999">Mitochondrion inner membrane</keyword>
<evidence type="ECO:0000313" key="16">
    <source>
        <dbReference type="Proteomes" id="UP000030742"/>
    </source>
</evidence>
<dbReference type="SUPFAM" id="SSF56529">
    <property type="entry name" value="FAH"/>
    <property type="match status" value="1"/>
</dbReference>
<dbReference type="Gene3D" id="1.10.8.1120">
    <property type="entry name" value="Histone RNA hairpin-binding protein RNA-binding domain"/>
    <property type="match status" value="1"/>
</dbReference>
<dbReference type="Gene3D" id="3.90.850.10">
    <property type="entry name" value="Fumarylacetoacetase-like, C-terminal domain"/>
    <property type="match status" value="1"/>
</dbReference>
<keyword evidence="7" id="KW-0694">RNA-binding</keyword>
<evidence type="ECO:0000256" key="3">
    <source>
        <dbReference type="ARBA" id="ARBA00010877"/>
    </source>
</evidence>
<comment type="similarity">
    <text evidence="1">Belongs to the SLBP family.</text>
</comment>
<keyword evidence="9 11" id="KW-0496">Mitochondrion</keyword>
<comment type="function">
    <text evidence="11">Component of the MICOS complex, a large protein complex of the mitochondrial inner membrane that plays crucial roles in the maintenance of crista junctions, inner membrane architecture, and formation of contact sites to the outer membrane.</text>
</comment>
<dbReference type="EMBL" id="KB632334">
    <property type="protein sequence ID" value="ERL92767.1"/>
    <property type="molecule type" value="Genomic_DNA"/>
</dbReference>
<dbReference type="Pfam" id="PF09731">
    <property type="entry name" value="Mitofilin"/>
    <property type="match status" value="1"/>
</dbReference>
<evidence type="ECO:0000256" key="8">
    <source>
        <dbReference type="ARBA" id="ARBA00022989"/>
    </source>
</evidence>
<dbReference type="InterPro" id="IPR019133">
    <property type="entry name" value="MIC60"/>
</dbReference>
<dbReference type="FunFam" id="3.90.850.10:FF:000002">
    <property type="entry name" value="2-hydroxyhepta-2,4-diene-1,7-dioate isomerase"/>
    <property type="match status" value="1"/>
</dbReference>
<dbReference type="GO" id="GO:0007076">
    <property type="term" value="P:mitotic chromosome condensation"/>
    <property type="evidence" value="ECO:0007669"/>
    <property type="project" value="UniProtKB-ARBA"/>
</dbReference>
<feature type="region of interest" description="Disordered" evidence="12">
    <location>
        <begin position="993"/>
        <end position="1014"/>
    </location>
</feature>
<organism evidence="15 16">
    <name type="scientific">Dendroctonus ponderosae</name>
    <name type="common">Mountain pine beetle</name>
    <dbReference type="NCBI Taxonomy" id="77166"/>
    <lineage>
        <taxon>Eukaryota</taxon>
        <taxon>Metazoa</taxon>
        <taxon>Ecdysozoa</taxon>
        <taxon>Arthropoda</taxon>
        <taxon>Hexapoda</taxon>
        <taxon>Insecta</taxon>
        <taxon>Pterygota</taxon>
        <taxon>Neoptera</taxon>
        <taxon>Endopterygota</taxon>
        <taxon>Coleoptera</taxon>
        <taxon>Polyphaga</taxon>
        <taxon>Cucujiformia</taxon>
        <taxon>Curculionidae</taxon>
        <taxon>Scolytinae</taxon>
        <taxon>Dendroctonus</taxon>
    </lineage>
</organism>
<dbReference type="InterPro" id="IPR011234">
    <property type="entry name" value="Fumarylacetoacetase-like_C"/>
</dbReference>
<evidence type="ECO:0000256" key="9">
    <source>
        <dbReference type="ARBA" id="ARBA00023128"/>
    </source>
</evidence>
<comment type="similarity">
    <text evidence="3 11">Belongs to the MICOS complex subunit Mic60 family.</text>
</comment>
<dbReference type="GO" id="GO:0003729">
    <property type="term" value="F:mRNA binding"/>
    <property type="evidence" value="ECO:0007669"/>
    <property type="project" value="UniProtKB-ARBA"/>
</dbReference>